<keyword evidence="1 2" id="KW-0238">DNA-binding</keyword>
<evidence type="ECO:0000313" key="5">
    <source>
        <dbReference type="Proteomes" id="UP000548476"/>
    </source>
</evidence>
<evidence type="ECO:0000256" key="2">
    <source>
        <dbReference type="PROSITE-ProRule" id="PRU00335"/>
    </source>
</evidence>
<proteinExistence type="predicted"/>
<dbReference type="PROSITE" id="PS50977">
    <property type="entry name" value="HTH_TETR_2"/>
    <property type="match status" value="1"/>
</dbReference>
<sequence length="194" mass="20542">MNAVTQREQRPERPDAARNRAKILAAAGEIVRARGVDGLAMADVAAAAGVGVGTLYRRFGDRSGLAYALIDGRERHFQAAFLEGPPPLGPGAPARDRVRAFLHALVDRTAEQLDLLLMAETATPSARFGGAYAAYHAHLSMLITEAAPGADAGFLADALLAPTAAPLFAHRTREGGWTTERVTSGFDELLDGLR</sequence>
<accession>A0A841G2S5</accession>
<gene>
    <name evidence="4" type="ORF">HNR73_007836</name>
</gene>
<reference evidence="4 5" key="1">
    <citation type="submission" date="2020-08" db="EMBL/GenBank/DDBJ databases">
        <title>Genomic Encyclopedia of Type Strains, Phase IV (KMG-IV): sequencing the most valuable type-strain genomes for metagenomic binning, comparative biology and taxonomic classification.</title>
        <authorList>
            <person name="Goeker M."/>
        </authorList>
    </citation>
    <scope>NUCLEOTIDE SEQUENCE [LARGE SCALE GENOMIC DNA]</scope>
    <source>
        <strain evidence="4 5">YIM 65646</strain>
    </source>
</reference>
<feature type="domain" description="HTH tetR-type" evidence="3">
    <location>
        <begin position="17"/>
        <end position="77"/>
    </location>
</feature>
<dbReference type="PRINTS" id="PR00455">
    <property type="entry name" value="HTHTETR"/>
</dbReference>
<dbReference type="PANTHER" id="PTHR30055">
    <property type="entry name" value="HTH-TYPE TRANSCRIPTIONAL REGULATOR RUTR"/>
    <property type="match status" value="1"/>
</dbReference>
<dbReference type="EMBL" id="JACHGT010000027">
    <property type="protein sequence ID" value="MBB6039937.1"/>
    <property type="molecule type" value="Genomic_DNA"/>
</dbReference>
<dbReference type="Gene3D" id="1.10.357.10">
    <property type="entry name" value="Tetracycline Repressor, domain 2"/>
    <property type="match status" value="1"/>
</dbReference>
<dbReference type="AlphaFoldDB" id="A0A841G2S5"/>
<protein>
    <submittedName>
        <fullName evidence="4">AcrR family transcriptional regulator</fullName>
    </submittedName>
</protein>
<name>A0A841G2S5_9ACTN</name>
<dbReference type="InterPro" id="IPR050109">
    <property type="entry name" value="HTH-type_TetR-like_transc_reg"/>
</dbReference>
<dbReference type="Proteomes" id="UP000548476">
    <property type="component" value="Unassembled WGS sequence"/>
</dbReference>
<keyword evidence="5" id="KW-1185">Reference proteome</keyword>
<comment type="caution">
    <text evidence="4">The sequence shown here is derived from an EMBL/GenBank/DDBJ whole genome shotgun (WGS) entry which is preliminary data.</text>
</comment>
<dbReference type="InterPro" id="IPR001647">
    <property type="entry name" value="HTH_TetR"/>
</dbReference>
<evidence type="ECO:0000256" key="1">
    <source>
        <dbReference type="ARBA" id="ARBA00023125"/>
    </source>
</evidence>
<dbReference type="InterPro" id="IPR009057">
    <property type="entry name" value="Homeodomain-like_sf"/>
</dbReference>
<evidence type="ECO:0000259" key="3">
    <source>
        <dbReference type="PROSITE" id="PS50977"/>
    </source>
</evidence>
<dbReference type="Pfam" id="PF00440">
    <property type="entry name" value="TetR_N"/>
    <property type="match status" value="1"/>
</dbReference>
<dbReference type="PANTHER" id="PTHR30055:SF209">
    <property type="entry name" value="POSSIBLE TRANSCRIPTIONAL REGULATORY PROTEIN (PROBABLY TETR-FAMILY)"/>
    <property type="match status" value="1"/>
</dbReference>
<organism evidence="4 5">
    <name type="scientific">Phytomonospora endophytica</name>
    <dbReference type="NCBI Taxonomy" id="714109"/>
    <lineage>
        <taxon>Bacteria</taxon>
        <taxon>Bacillati</taxon>
        <taxon>Actinomycetota</taxon>
        <taxon>Actinomycetes</taxon>
        <taxon>Micromonosporales</taxon>
        <taxon>Micromonosporaceae</taxon>
        <taxon>Phytomonospora</taxon>
    </lineage>
</organism>
<dbReference type="GO" id="GO:0003700">
    <property type="term" value="F:DNA-binding transcription factor activity"/>
    <property type="evidence" value="ECO:0007669"/>
    <property type="project" value="TreeGrafter"/>
</dbReference>
<evidence type="ECO:0000313" key="4">
    <source>
        <dbReference type="EMBL" id="MBB6039937.1"/>
    </source>
</evidence>
<dbReference type="GO" id="GO:0000976">
    <property type="term" value="F:transcription cis-regulatory region binding"/>
    <property type="evidence" value="ECO:0007669"/>
    <property type="project" value="TreeGrafter"/>
</dbReference>
<dbReference type="RefSeq" id="WP_184793009.1">
    <property type="nucleotide sequence ID" value="NZ_BONT01000103.1"/>
</dbReference>
<feature type="DNA-binding region" description="H-T-H motif" evidence="2">
    <location>
        <begin position="40"/>
        <end position="59"/>
    </location>
</feature>
<dbReference type="SUPFAM" id="SSF46689">
    <property type="entry name" value="Homeodomain-like"/>
    <property type="match status" value="1"/>
</dbReference>